<dbReference type="Gene3D" id="2.40.160.20">
    <property type="match status" value="1"/>
</dbReference>
<evidence type="ECO:0000313" key="1">
    <source>
        <dbReference type="EMBL" id="CAJ0861766.1"/>
    </source>
</evidence>
<dbReference type="InterPro" id="IPR051692">
    <property type="entry name" value="OMP-like"/>
</dbReference>
<reference evidence="1" key="1">
    <citation type="submission" date="2023-07" db="EMBL/GenBank/DDBJ databases">
        <authorList>
            <person name="Pelsma A.J. K."/>
        </authorList>
    </citation>
    <scope>NUCLEOTIDE SEQUENCE</scope>
</reference>
<dbReference type="SUPFAM" id="SSF56925">
    <property type="entry name" value="OMPA-like"/>
    <property type="match status" value="1"/>
</dbReference>
<dbReference type="PANTHER" id="PTHR34001:SF3">
    <property type="entry name" value="BLL7405 PROTEIN"/>
    <property type="match status" value="1"/>
</dbReference>
<name>A0AA48RDN3_9ZZZZ</name>
<dbReference type="AlphaFoldDB" id="A0AA48RDN3"/>
<proteinExistence type="predicted"/>
<gene>
    <name evidence="1" type="ORF">AMST5_01427</name>
</gene>
<dbReference type="EMBL" id="OY288114">
    <property type="protein sequence ID" value="CAJ0861766.1"/>
    <property type="molecule type" value="Genomic_DNA"/>
</dbReference>
<accession>A0AA48RDN3</accession>
<dbReference type="PANTHER" id="PTHR34001">
    <property type="entry name" value="BLL7405 PROTEIN"/>
    <property type="match status" value="1"/>
</dbReference>
<protein>
    <recommendedName>
        <fullName evidence="2">Outer membrane protein beta-barrel domain-containing protein</fullName>
    </recommendedName>
</protein>
<dbReference type="InterPro" id="IPR011250">
    <property type="entry name" value="OMP/PagP_B-barrel"/>
</dbReference>
<organism evidence="1">
    <name type="scientific">freshwater sediment metagenome</name>
    <dbReference type="NCBI Taxonomy" id="556182"/>
    <lineage>
        <taxon>unclassified sequences</taxon>
        <taxon>metagenomes</taxon>
        <taxon>ecological metagenomes</taxon>
    </lineage>
</organism>
<evidence type="ECO:0008006" key="2">
    <source>
        <dbReference type="Google" id="ProtNLM"/>
    </source>
</evidence>
<sequence length="391" mass="40347">MKKFLISTAVLALTVSASLAADLPSRKGPPVLPPPPPPPPLWTGFYAGLNAGYNFGTNSNAQSVVYGQDAVGFGGLILSRERDITALSDVQTIADLPTTALLQRSFFQIAPYNVGFPTGIGLAQSGSFSNTQSGFIGGGQIGYNYQWGQHVVIGIEADLQGTGIRGTSFGGGAVGGSNSSPLIVCDVTGALLAGCNGINTRLGNPKVVNSANSVGATTVNAGVDWLGTVRGRLGWLWTPTMLLYATGGLTYGGVYARVNQWGTTNLEVGLANNQGATPTIGTNHTFIGGGNKSQTLVGWNVGGGIEWMFMPNWSIKAEGIYWNMGNMNVPTASFAAAPITGIGGPVLGGLSAFNGLSTFGVTRVNYQGVIARAGVNYHFNWGGAAPVMASY</sequence>